<accession>A0A1Y6BWV6</accession>
<evidence type="ECO:0000256" key="3">
    <source>
        <dbReference type="ARBA" id="ARBA00005349"/>
    </source>
</evidence>
<dbReference type="PANTHER" id="PTHR43876">
    <property type="entry name" value="UBIQUINONE BIOSYNTHESIS MONOOXYGENASE COQ6, MITOCHONDRIAL"/>
    <property type="match status" value="1"/>
</dbReference>
<dbReference type="PRINTS" id="PR00420">
    <property type="entry name" value="RNGMNOXGNASE"/>
</dbReference>
<evidence type="ECO:0000256" key="2">
    <source>
        <dbReference type="ARBA" id="ARBA00004749"/>
    </source>
</evidence>
<dbReference type="Gene3D" id="3.50.50.60">
    <property type="entry name" value="FAD/NAD(P)-binding domain"/>
    <property type="match status" value="2"/>
</dbReference>
<dbReference type="GO" id="GO:0071949">
    <property type="term" value="F:FAD binding"/>
    <property type="evidence" value="ECO:0007669"/>
    <property type="project" value="InterPro"/>
</dbReference>
<proteinExistence type="inferred from homology"/>
<feature type="domain" description="FAD-binding" evidence="8">
    <location>
        <begin position="8"/>
        <end position="322"/>
    </location>
</feature>
<comment type="similarity">
    <text evidence="3">Belongs to the UbiH/COQ6 family.</text>
</comment>
<dbReference type="Pfam" id="PF01494">
    <property type="entry name" value="FAD_binding_3"/>
    <property type="match status" value="1"/>
</dbReference>
<dbReference type="GO" id="GO:0004497">
    <property type="term" value="F:monooxygenase activity"/>
    <property type="evidence" value="ECO:0007669"/>
    <property type="project" value="UniProtKB-KW"/>
</dbReference>
<dbReference type="EMBL" id="FXAG01000010">
    <property type="protein sequence ID" value="SMF25095.1"/>
    <property type="molecule type" value="Genomic_DNA"/>
</dbReference>
<dbReference type="GO" id="GO:0016705">
    <property type="term" value="F:oxidoreductase activity, acting on paired donors, with incorporation or reduction of molecular oxygen"/>
    <property type="evidence" value="ECO:0007669"/>
    <property type="project" value="InterPro"/>
</dbReference>
<sequence>MTVNPEHADIVIVGGGPVGALAALRFACAGRRVLLVEARAKEAPIRDARALALSWASRQMLRDAGGWPDELAATAIDTVHVSQQGSCGRTVLDRADLALPHLGVVVDYPVLTASLNAALERAGVMVLWQSRVESVKSLPHYARLIVTTPEGPGMLTARLVVLAEGGELAGTLPGVKRLSHDYRQCAVLAPITTERPPQGVAYERFAAQGPLALLPHGDGFMLVWTRSADDAVRLRDSDDSVLIAELQQAFGERQGRILTAGPRAVFPLALKQANRLVSGRVALIGNAAQTMHPVAAQGLNLGLRDAAGLADALEGVADPGDARALAVFAGARKLDSHAVVGFTHGLIRLFDGHSPLVKTVRGAGMMALDVLPPLRRAFAGHLVFGV</sequence>
<dbReference type="InterPro" id="IPR036188">
    <property type="entry name" value="FAD/NAD-bd_sf"/>
</dbReference>
<dbReference type="SUPFAM" id="SSF51905">
    <property type="entry name" value="FAD/NAD(P)-binding domain"/>
    <property type="match status" value="1"/>
</dbReference>
<evidence type="ECO:0000256" key="6">
    <source>
        <dbReference type="ARBA" id="ARBA00023002"/>
    </source>
</evidence>
<evidence type="ECO:0000313" key="9">
    <source>
        <dbReference type="EMBL" id="SMF25095.1"/>
    </source>
</evidence>
<comment type="pathway">
    <text evidence="2">Cofactor biosynthesis; ubiquinone biosynthesis.</text>
</comment>
<keyword evidence="5" id="KW-0274">FAD</keyword>
<evidence type="ECO:0000256" key="4">
    <source>
        <dbReference type="ARBA" id="ARBA00022630"/>
    </source>
</evidence>
<dbReference type="GO" id="GO:0006744">
    <property type="term" value="P:ubiquinone biosynthetic process"/>
    <property type="evidence" value="ECO:0007669"/>
    <property type="project" value="UniProtKB-UniPathway"/>
</dbReference>
<evidence type="ECO:0000313" key="10">
    <source>
        <dbReference type="Proteomes" id="UP000192920"/>
    </source>
</evidence>
<evidence type="ECO:0000256" key="5">
    <source>
        <dbReference type="ARBA" id="ARBA00022827"/>
    </source>
</evidence>
<dbReference type="STRING" id="1123014.SAMN02745746_02153"/>
<dbReference type="UniPathway" id="UPA00232"/>
<dbReference type="NCBIfam" id="TIGR01988">
    <property type="entry name" value="Ubi-OHases"/>
    <property type="match status" value="1"/>
</dbReference>
<dbReference type="InterPro" id="IPR051205">
    <property type="entry name" value="UbiH/COQ6_monooxygenase"/>
</dbReference>
<dbReference type="Proteomes" id="UP000192920">
    <property type="component" value="Unassembled WGS sequence"/>
</dbReference>
<organism evidence="9 10">
    <name type="scientific">Pseudogulbenkiania subflava DSM 22618</name>
    <dbReference type="NCBI Taxonomy" id="1123014"/>
    <lineage>
        <taxon>Bacteria</taxon>
        <taxon>Pseudomonadati</taxon>
        <taxon>Pseudomonadota</taxon>
        <taxon>Betaproteobacteria</taxon>
        <taxon>Neisseriales</taxon>
        <taxon>Chromobacteriaceae</taxon>
        <taxon>Pseudogulbenkiania</taxon>
    </lineage>
</organism>
<gene>
    <name evidence="9" type="ORF">SAMN02745746_02153</name>
</gene>
<dbReference type="RefSeq" id="WP_085276409.1">
    <property type="nucleotide sequence ID" value="NZ_FXAG01000010.1"/>
</dbReference>
<comment type="cofactor">
    <cofactor evidence="1">
        <name>FAD</name>
        <dbReference type="ChEBI" id="CHEBI:57692"/>
    </cofactor>
</comment>
<dbReference type="InterPro" id="IPR010971">
    <property type="entry name" value="UbiH/COQ6"/>
</dbReference>
<reference evidence="10" key="1">
    <citation type="submission" date="2017-04" db="EMBL/GenBank/DDBJ databases">
        <authorList>
            <person name="Varghese N."/>
            <person name="Submissions S."/>
        </authorList>
    </citation>
    <scope>NUCLEOTIDE SEQUENCE [LARGE SCALE GENOMIC DNA]</scope>
    <source>
        <strain evidence="10">DSM 22618</strain>
    </source>
</reference>
<dbReference type="PANTHER" id="PTHR43876:SF7">
    <property type="entry name" value="UBIQUINONE BIOSYNTHESIS MONOOXYGENASE COQ6, MITOCHONDRIAL"/>
    <property type="match status" value="1"/>
</dbReference>
<dbReference type="InterPro" id="IPR002938">
    <property type="entry name" value="FAD-bd"/>
</dbReference>
<evidence type="ECO:0000256" key="1">
    <source>
        <dbReference type="ARBA" id="ARBA00001974"/>
    </source>
</evidence>
<keyword evidence="6" id="KW-0560">Oxidoreductase</keyword>
<protein>
    <submittedName>
        <fullName evidence="9">2-octaprenyl-6-methoxyphenol hydroxylase</fullName>
    </submittedName>
</protein>
<keyword evidence="4" id="KW-0285">Flavoprotein</keyword>
<evidence type="ECO:0000259" key="8">
    <source>
        <dbReference type="Pfam" id="PF01494"/>
    </source>
</evidence>
<keyword evidence="10" id="KW-1185">Reference proteome</keyword>
<keyword evidence="7" id="KW-0503">Monooxygenase</keyword>
<evidence type="ECO:0000256" key="7">
    <source>
        <dbReference type="ARBA" id="ARBA00023033"/>
    </source>
</evidence>
<dbReference type="AlphaFoldDB" id="A0A1Y6BWV6"/>
<name>A0A1Y6BWV6_9NEIS</name>